<dbReference type="EMBL" id="CP141059">
    <property type="protein sequence ID" value="WQQ27820.1"/>
    <property type="molecule type" value="Genomic_DNA"/>
</dbReference>
<name>A0ABZ0ZU53_9ACTN</name>
<accession>A0ABZ0ZU53</accession>
<dbReference type="RefSeq" id="WP_322458369.1">
    <property type="nucleotide sequence ID" value="NZ_CP141059.1"/>
</dbReference>
<proteinExistence type="predicted"/>
<dbReference type="InterPro" id="IPR009078">
    <property type="entry name" value="Ferritin-like_SF"/>
</dbReference>
<feature type="domain" description="Ferritin-like" evidence="1">
    <location>
        <begin position="20"/>
        <end position="203"/>
    </location>
</feature>
<dbReference type="Pfam" id="PF13794">
    <property type="entry name" value="MiaE_2"/>
    <property type="match status" value="1"/>
</dbReference>
<evidence type="ECO:0000259" key="1">
    <source>
        <dbReference type="Pfam" id="PF13794"/>
    </source>
</evidence>
<keyword evidence="3" id="KW-1185">Reference proteome</keyword>
<organism evidence="2 3">
    <name type="scientific">Nocardioides bizhenqiangii</name>
    <dbReference type="NCBI Taxonomy" id="3095076"/>
    <lineage>
        <taxon>Bacteria</taxon>
        <taxon>Bacillati</taxon>
        <taxon>Actinomycetota</taxon>
        <taxon>Actinomycetes</taxon>
        <taxon>Propionibacteriales</taxon>
        <taxon>Nocardioidaceae</taxon>
        <taxon>Nocardioides</taxon>
    </lineage>
</organism>
<dbReference type="Gene3D" id="1.20.1260.10">
    <property type="match status" value="1"/>
</dbReference>
<dbReference type="CDD" id="cd00657">
    <property type="entry name" value="Ferritin_like"/>
    <property type="match status" value="1"/>
</dbReference>
<dbReference type="Proteomes" id="UP001327225">
    <property type="component" value="Chromosome"/>
</dbReference>
<gene>
    <name evidence="2" type="ORF">SHK19_06195</name>
</gene>
<dbReference type="InterPro" id="IPR059125">
    <property type="entry name" value="Ferritin_actino"/>
</dbReference>
<evidence type="ECO:0000313" key="2">
    <source>
        <dbReference type="EMBL" id="WQQ27820.1"/>
    </source>
</evidence>
<evidence type="ECO:0000313" key="3">
    <source>
        <dbReference type="Proteomes" id="UP001327225"/>
    </source>
</evidence>
<protein>
    <submittedName>
        <fullName evidence="2">Ferritin-like fold-containing protein</fullName>
    </submittedName>
</protein>
<reference evidence="3" key="1">
    <citation type="submission" date="2023-12" db="EMBL/GenBank/DDBJ databases">
        <title>Novel species in genus Nocardioides.</title>
        <authorList>
            <person name="Zhou H."/>
        </authorList>
    </citation>
    <scope>NUCLEOTIDE SEQUENCE [LARGE SCALE GENOMIC DNA]</scope>
    <source>
        <strain evidence="3">HM61</strain>
    </source>
</reference>
<dbReference type="SUPFAM" id="SSF47240">
    <property type="entry name" value="Ferritin-like"/>
    <property type="match status" value="1"/>
</dbReference>
<sequence>MAESDGAATAELSVALSDPAYREAVVDLLAVIAYGELSAFERLVEDAKLAPSLEDRLALAQMAGAELAKVQPLIDRITQLGGDPFASMAPFHEALDEFHAHTAPSDWYEGLVKAYVGDSLTRDFYREIAAYLDADTRDLVVSSVVEGQHAALAADRIRAAIAADPPLGGRLALWGRRIMGEALTQAQRVAAERDALTAFLVGGVDRPGMDLAALGRMFTRLTERHSERMSELGLDA</sequence>
<dbReference type="InterPro" id="IPR012347">
    <property type="entry name" value="Ferritin-like"/>
</dbReference>